<dbReference type="HAMAP" id="MF_00048">
    <property type="entry name" value="UPF0102"/>
    <property type="match status" value="1"/>
</dbReference>
<dbReference type="PANTHER" id="PTHR34039:SF1">
    <property type="entry name" value="UPF0102 PROTEIN YRAN"/>
    <property type="match status" value="1"/>
</dbReference>
<name>A0A6C2TYS4_PONDE</name>
<dbReference type="Pfam" id="PF02021">
    <property type="entry name" value="UPF0102"/>
    <property type="match status" value="1"/>
</dbReference>
<evidence type="ECO:0000256" key="2">
    <source>
        <dbReference type="HAMAP-Rule" id="MF_00048"/>
    </source>
</evidence>
<evidence type="ECO:0000313" key="3">
    <source>
        <dbReference type="EMBL" id="VGO12739.1"/>
    </source>
</evidence>
<dbReference type="InterPro" id="IPR011856">
    <property type="entry name" value="tRNA_endonuc-like_dom_sf"/>
</dbReference>
<gene>
    <name evidence="3" type="ORF">PDESU_01293</name>
</gene>
<dbReference type="RefSeq" id="WP_136078380.1">
    <property type="nucleotide sequence ID" value="NZ_CAAHFG010000001.1"/>
</dbReference>
<evidence type="ECO:0000313" key="4">
    <source>
        <dbReference type="Proteomes" id="UP000366872"/>
    </source>
</evidence>
<protein>
    <recommendedName>
        <fullName evidence="2">UPF0102 protein PDESU_01293</fullName>
    </recommendedName>
</protein>
<evidence type="ECO:0000256" key="1">
    <source>
        <dbReference type="ARBA" id="ARBA00006738"/>
    </source>
</evidence>
<dbReference type="NCBIfam" id="NF009150">
    <property type="entry name" value="PRK12497.1-3"/>
    <property type="match status" value="1"/>
</dbReference>
<keyword evidence="4" id="KW-1185">Reference proteome</keyword>
<dbReference type="EMBL" id="CAAHFG010000001">
    <property type="protein sequence ID" value="VGO12739.1"/>
    <property type="molecule type" value="Genomic_DNA"/>
</dbReference>
<proteinExistence type="inferred from homology"/>
<dbReference type="PANTHER" id="PTHR34039">
    <property type="entry name" value="UPF0102 PROTEIN YRAN"/>
    <property type="match status" value="1"/>
</dbReference>
<reference evidence="3 4" key="1">
    <citation type="submission" date="2019-04" db="EMBL/GenBank/DDBJ databases">
        <authorList>
            <person name="Van Vliet M D."/>
        </authorList>
    </citation>
    <scope>NUCLEOTIDE SEQUENCE [LARGE SCALE GENOMIC DNA]</scope>
    <source>
        <strain evidence="3 4">F1</strain>
    </source>
</reference>
<accession>A0A6C2TYS4</accession>
<dbReference type="CDD" id="cd20736">
    <property type="entry name" value="PoNe_Nuclease"/>
    <property type="match status" value="1"/>
</dbReference>
<dbReference type="SUPFAM" id="SSF52980">
    <property type="entry name" value="Restriction endonuclease-like"/>
    <property type="match status" value="1"/>
</dbReference>
<comment type="similarity">
    <text evidence="1 2">Belongs to the UPF0102 family.</text>
</comment>
<dbReference type="Gene3D" id="3.40.1350.10">
    <property type="match status" value="1"/>
</dbReference>
<dbReference type="GO" id="GO:0003676">
    <property type="term" value="F:nucleic acid binding"/>
    <property type="evidence" value="ECO:0007669"/>
    <property type="project" value="InterPro"/>
</dbReference>
<dbReference type="InterPro" id="IPR011335">
    <property type="entry name" value="Restrct_endonuc-II-like"/>
</dbReference>
<dbReference type="AlphaFoldDB" id="A0A6C2TYS4"/>
<dbReference type="InterPro" id="IPR003509">
    <property type="entry name" value="UPF0102_YraN-like"/>
</dbReference>
<sequence>MTAKTQRSKGRFFFASLRLRGRIKDLLRKPVSEAAHLKSGRWGEQQAARLLKSKGWKIVGERVRVGKHDEIDIIAEDAPALVFVEVKTRKNETYGRPFSAVNTEKKKRLSRAAVAYLKKKKIKPDYIRFDVVEVIGEPDGDAPEIRHIENAFQLNSSYKLWW</sequence>
<dbReference type="Proteomes" id="UP000366872">
    <property type="component" value="Unassembled WGS sequence"/>
</dbReference>
<organism evidence="3 4">
    <name type="scientific">Pontiella desulfatans</name>
    <dbReference type="NCBI Taxonomy" id="2750659"/>
    <lineage>
        <taxon>Bacteria</taxon>
        <taxon>Pseudomonadati</taxon>
        <taxon>Kiritimatiellota</taxon>
        <taxon>Kiritimatiellia</taxon>
        <taxon>Kiritimatiellales</taxon>
        <taxon>Pontiellaceae</taxon>
        <taxon>Pontiella</taxon>
    </lineage>
</organism>